<dbReference type="SUPFAM" id="SSF56601">
    <property type="entry name" value="beta-lactamase/transpeptidase-like"/>
    <property type="match status" value="1"/>
</dbReference>
<evidence type="ECO:0000259" key="2">
    <source>
        <dbReference type="Pfam" id="PF00144"/>
    </source>
</evidence>
<reference evidence="3 4" key="1">
    <citation type="journal article" date="2009" name="Int. J. Syst. Evol. Microbiol.">
        <title>Paenibacillus contaminans sp. nov., isolated from a contaminated laboratory plate.</title>
        <authorList>
            <person name="Chou J.H."/>
            <person name="Lee J.H."/>
            <person name="Lin M.C."/>
            <person name="Chang P.S."/>
            <person name="Arun A.B."/>
            <person name="Young C.C."/>
            <person name="Chen W.M."/>
        </authorList>
    </citation>
    <scope>NUCLEOTIDE SEQUENCE [LARGE SCALE GENOMIC DNA]</scope>
    <source>
        <strain evidence="3 4">CKOBP-6</strain>
    </source>
</reference>
<protein>
    <submittedName>
        <fullName evidence="3">Serine hydrolase</fullName>
    </submittedName>
</protein>
<evidence type="ECO:0000313" key="4">
    <source>
        <dbReference type="Proteomes" id="UP000250369"/>
    </source>
</evidence>
<dbReference type="GO" id="GO:0016787">
    <property type="term" value="F:hydrolase activity"/>
    <property type="evidence" value="ECO:0007669"/>
    <property type="project" value="UniProtKB-KW"/>
</dbReference>
<dbReference type="InterPro" id="IPR001466">
    <property type="entry name" value="Beta-lactam-related"/>
</dbReference>
<sequence length="369" mass="39623">MRRQIKETDHSLTFDPERLNAAWKVIDTEIERGVIPGASAAVTLNGRRFFYTSGVRHKIGEANPLVTADTIYDCASLTKVVVTLPLALMLIDEGLIDLEQPVADIWPSFAAGGKGTITIRQLLTHTSGLPSYAVPAKLGKEKEGILAGICGLEKTYESGTRTVYSCLGFITLGRIVEIVTGQRLEEAAARRIFQPLGMTSSGYMPAEGMLSRIAATELDPASGEFRRGFVHDELAAALGGVSGNAGLFATAEDLLSYGELWLCGGMSDNGRLLSQAAVSKAVRSHTLQIPNASRGLGWVLRGDSSDAGGDWLSDSSYGHTGFTGTSLWVDPERELVVVLLTNRVHFGRNQSIARLRIRLHNAIAAAVVE</sequence>
<dbReference type="InterPro" id="IPR050789">
    <property type="entry name" value="Diverse_Enzym_Activities"/>
</dbReference>
<organism evidence="3 4">
    <name type="scientific">Paenibacillus contaminans</name>
    <dbReference type="NCBI Taxonomy" id="450362"/>
    <lineage>
        <taxon>Bacteria</taxon>
        <taxon>Bacillati</taxon>
        <taxon>Bacillota</taxon>
        <taxon>Bacilli</taxon>
        <taxon>Bacillales</taxon>
        <taxon>Paenibacillaceae</taxon>
        <taxon>Paenibacillus</taxon>
    </lineage>
</organism>
<gene>
    <name evidence="3" type="ORF">DQG23_13530</name>
</gene>
<dbReference type="EMBL" id="QMFB01000006">
    <property type="protein sequence ID" value="RAV21094.1"/>
    <property type="molecule type" value="Genomic_DNA"/>
</dbReference>
<name>A0A329MMV0_9BACL</name>
<dbReference type="InterPro" id="IPR012338">
    <property type="entry name" value="Beta-lactam/transpept-like"/>
</dbReference>
<dbReference type="AlphaFoldDB" id="A0A329MMV0"/>
<comment type="caution">
    <text evidence="3">The sequence shown here is derived from an EMBL/GenBank/DDBJ whole genome shotgun (WGS) entry which is preliminary data.</text>
</comment>
<accession>A0A329MMV0</accession>
<evidence type="ECO:0000256" key="1">
    <source>
        <dbReference type="ARBA" id="ARBA00022801"/>
    </source>
</evidence>
<dbReference type="PANTHER" id="PTHR43283:SF11">
    <property type="entry name" value="BETA-LACTAMASE-RELATED DOMAIN-CONTAINING PROTEIN"/>
    <property type="match status" value="1"/>
</dbReference>
<evidence type="ECO:0000313" key="3">
    <source>
        <dbReference type="EMBL" id="RAV21094.1"/>
    </source>
</evidence>
<dbReference type="PANTHER" id="PTHR43283">
    <property type="entry name" value="BETA-LACTAMASE-RELATED"/>
    <property type="match status" value="1"/>
</dbReference>
<dbReference type="OrthoDB" id="9770183at2"/>
<dbReference type="Pfam" id="PF00144">
    <property type="entry name" value="Beta-lactamase"/>
    <property type="match status" value="1"/>
</dbReference>
<proteinExistence type="predicted"/>
<keyword evidence="1 3" id="KW-0378">Hydrolase</keyword>
<dbReference type="Gene3D" id="3.40.710.10">
    <property type="entry name" value="DD-peptidase/beta-lactamase superfamily"/>
    <property type="match status" value="1"/>
</dbReference>
<dbReference type="RefSeq" id="WP_113031376.1">
    <property type="nucleotide sequence ID" value="NZ_QMFB01000006.1"/>
</dbReference>
<feature type="domain" description="Beta-lactamase-related" evidence="2">
    <location>
        <begin position="26"/>
        <end position="360"/>
    </location>
</feature>
<keyword evidence="4" id="KW-1185">Reference proteome</keyword>
<dbReference type="Proteomes" id="UP000250369">
    <property type="component" value="Unassembled WGS sequence"/>
</dbReference>